<evidence type="ECO:0000256" key="1">
    <source>
        <dbReference type="ARBA" id="ARBA00022729"/>
    </source>
</evidence>
<reference evidence="3" key="1">
    <citation type="submission" date="2020-05" db="EMBL/GenBank/DDBJ databases">
        <authorList>
            <person name="Chiriac C."/>
            <person name="Salcher M."/>
            <person name="Ghai R."/>
            <person name="Kavagutti S V."/>
        </authorList>
    </citation>
    <scope>NUCLEOTIDE SEQUENCE</scope>
</reference>
<dbReference type="PANTHER" id="PTHR47235">
    <property type="entry name" value="BLR6548 PROTEIN"/>
    <property type="match status" value="1"/>
</dbReference>
<dbReference type="CDD" id="cd06343">
    <property type="entry name" value="PBP1_ABC_ligand_binding-like"/>
    <property type="match status" value="1"/>
</dbReference>
<dbReference type="PANTHER" id="PTHR47235:SF1">
    <property type="entry name" value="BLR6548 PROTEIN"/>
    <property type="match status" value="1"/>
</dbReference>
<keyword evidence="1" id="KW-0732">Signal</keyword>
<dbReference type="InterPro" id="IPR028081">
    <property type="entry name" value="Leu-bd"/>
</dbReference>
<protein>
    <submittedName>
        <fullName evidence="3">Unannotated protein</fullName>
    </submittedName>
</protein>
<sequence>MRTTYAARVVAAGAVAALALAAAVPAQAARIQATDPGVSKTEIVIGTTTPLTGPASPGYMYVAPAAKAYFDYVNSNGGINGRKINYVYLDDQYNPALTKKQTNQLILSNKIFAMFGALGTPSHSAVVADLNRRGIPDVFVNTGSSNFDNPSKYPMTFPFFPSYVVEAKVMGYYMANDATLNAKKKCLFYQDGEFGDNAKVGFAAAGTTFTAETSYYSGQQVAPFTSQVAKLKAAGCELVVFFGVTSATAQLLGTAAKSAFAPTWMITSVGSDPSVVGAALGAAGNTLLKGVYTPSFLVPIQDTTNAYVSQMKVIADKNSLPWNFYTYYGINTAYVLSQAIKAAGPNLTRASLINALQTKASTFRSAAIAPMLISAKSHQGLNGYYMGQYNATGQVERLTSYIMTATSATSGTAKKTTFKPGAPTSKLLP</sequence>
<organism evidence="3">
    <name type="scientific">freshwater metagenome</name>
    <dbReference type="NCBI Taxonomy" id="449393"/>
    <lineage>
        <taxon>unclassified sequences</taxon>
        <taxon>metagenomes</taxon>
        <taxon>ecological metagenomes</taxon>
    </lineage>
</organism>
<dbReference type="Pfam" id="PF13458">
    <property type="entry name" value="Peripla_BP_6"/>
    <property type="match status" value="1"/>
</dbReference>
<dbReference type="AlphaFoldDB" id="A0A6J6T987"/>
<evidence type="ECO:0000259" key="2">
    <source>
        <dbReference type="Pfam" id="PF13458"/>
    </source>
</evidence>
<gene>
    <name evidence="3" type="ORF">UFOPK2809_00487</name>
</gene>
<dbReference type="EMBL" id="CAEZZA010000047">
    <property type="protein sequence ID" value="CAB4743463.1"/>
    <property type="molecule type" value="Genomic_DNA"/>
</dbReference>
<dbReference type="Gene3D" id="3.40.50.2300">
    <property type="match status" value="2"/>
</dbReference>
<name>A0A6J6T987_9ZZZZ</name>
<accession>A0A6J6T987</accession>
<proteinExistence type="predicted"/>
<evidence type="ECO:0000313" key="3">
    <source>
        <dbReference type="EMBL" id="CAB4743463.1"/>
    </source>
</evidence>
<dbReference type="InterPro" id="IPR028082">
    <property type="entry name" value="Peripla_BP_I"/>
</dbReference>
<dbReference type="SUPFAM" id="SSF53822">
    <property type="entry name" value="Periplasmic binding protein-like I"/>
    <property type="match status" value="1"/>
</dbReference>
<feature type="domain" description="Leucine-binding protein" evidence="2">
    <location>
        <begin position="42"/>
        <end position="393"/>
    </location>
</feature>